<accession>A0A210R4H4</accession>
<keyword evidence="8 12" id="KW-1133">Transmembrane helix</keyword>
<evidence type="ECO:0000313" key="14">
    <source>
        <dbReference type="Proteomes" id="UP000242188"/>
    </source>
</evidence>
<dbReference type="EMBL" id="NEDP02000459">
    <property type="protein sequence ID" value="OWF55876.1"/>
    <property type="molecule type" value="Genomic_DNA"/>
</dbReference>
<feature type="transmembrane region" description="Helical" evidence="12">
    <location>
        <begin position="296"/>
        <end position="318"/>
    </location>
</feature>
<evidence type="ECO:0000256" key="11">
    <source>
        <dbReference type="ARBA" id="ARBA00048899"/>
    </source>
</evidence>
<dbReference type="PANTHER" id="PTHR22760:SF1">
    <property type="entry name" value="DOL-P-MAN:MAN(7)GLCNAC(2)-PP-DOL ALPHA-1,6-MANNOSYLTRANSFERASE"/>
    <property type="match status" value="1"/>
</dbReference>
<keyword evidence="6 12" id="KW-0812">Transmembrane</keyword>
<feature type="transmembrane region" description="Helical" evidence="12">
    <location>
        <begin position="265"/>
        <end position="284"/>
    </location>
</feature>
<evidence type="ECO:0000256" key="9">
    <source>
        <dbReference type="ARBA" id="ARBA00023136"/>
    </source>
</evidence>
<protein>
    <recommendedName>
        <fullName evidence="12">Mannosyltransferase</fullName>
        <ecNumber evidence="12">2.4.1.-</ecNumber>
    </recommendedName>
</protein>
<dbReference type="InterPro" id="IPR005599">
    <property type="entry name" value="GPI_mannosylTrfase"/>
</dbReference>
<dbReference type="AlphaFoldDB" id="A0A210R4H4"/>
<dbReference type="GO" id="GO:0005789">
    <property type="term" value="C:endoplasmic reticulum membrane"/>
    <property type="evidence" value="ECO:0007669"/>
    <property type="project" value="UniProtKB-SubCell"/>
</dbReference>
<dbReference type="GO" id="GO:0006487">
    <property type="term" value="P:protein N-linked glycosylation"/>
    <property type="evidence" value="ECO:0007669"/>
    <property type="project" value="TreeGrafter"/>
</dbReference>
<comment type="pathway">
    <text evidence="2">Protein modification; protein glycosylation.</text>
</comment>
<evidence type="ECO:0000313" key="13">
    <source>
        <dbReference type="EMBL" id="OWF55876.1"/>
    </source>
</evidence>
<evidence type="ECO:0000256" key="12">
    <source>
        <dbReference type="RuleBase" id="RU363075"/>
    </source>
</evidence>
<dbReference type="PANTHER" id="PTHR22760">
    <property type="entry name" value="GLYCOSYLTRANSFERASE"/>
    <property type="match status" value="1"/>
</dbReference>
<keyword evidence="14" id="KW-1185">Reference proteome</keyword>
<evidence type="ECO:0000256" key="3">
    <source>
        <dbReference type="ARBA" id="ARBA00007063"/>
    </source>
</evidence>
<dbReference type="UniPathway" id="UPA00378"/>
<feature type="transmembrane region" description="Helical" evidence="12">
    <location>
        <begin position="243"/>
        <end position="259"/>
    </location>
</feature>
<comment type="similarity">
    <text evidence="3 12">Belongs to the glycosyltransferase 22 family.</text>
</comment>
<comment type="function">
    <text evidence="10">Mannosyltransferase that operates in the biosynthetic pathway of dolichol-linked oligosaccharides, the glycan precursors employed in protein asparagine (N)-glycosylation. The assembly of dolichol-linked oligosaccharides begins on the cytosolic side of the endoplasmic reticulum membrane and finishes in its lumen. The sequential addition of sugars to dolichol pyrophosphate produces dolichol-linked oligosaccharides containing fourteen sugars, including two GlcNAcs, nine mannoses and three glucoses. Once assembled, the oligosaccharide is transferred from the lipid to nascent proteins by oligosaccharyltransferases. In the lumen of the endoplasmic reticulum, adds the eighth mannose residue in an alpha-1,6 linkage onto Man(7)GlcNAc(2)-PP-dolichol to produce Man(8)GlcNAc(2)-PP-dolichol.</text>
</comment>
<evidence type="ECO:0000256" key="2">
    <source>
        <dbReference type="ARBA" id="ARBA00004922"/>
    </source>
</evidence>
<gene>
    <name evidence="13" type="ORF">KP79_PYT11656</name>
</gene>
<comment type="subcellular location">
    <subcellularLocation>
        <location evidence="1 12">Endoplasmic reticulum membrane</location>
        <topology evidence="1 12">Multi-pass membrane protein</topology>
    </subcellularLocation>
</comment>
<feature type="transmembrane region" description="Helical" evidence="12">
    <location>
        <begin position="125"/>
        <end position="153"/>
    </location>
</feature>
<dbReference type="Pfam" id="PF03901">
    <property type="entry name" value="Glyco_transf_22"/>
    <property type="match status" value="1"/>
</dbReference>
<dbReference type="EC" id="2.4.1.-" evidence="12"/>
<evidence type="ECO:0000256" key="6">
    <source>
        <dbReference type="ARBA" id="ARBA00022692"/>
    </source>
</evidence>
<evidence type="ECO:0000256" key="5">
    <source>
        <dbReference type="ARBA" id="ARBA00022679"/>
    </source>
</evidence>
<dbReference type="GO" id="GO:0052917">
    <property type="term" value="F:dol-P-Man:Man(7)GlcNAc(2)-PP-Dol alpha-1,6-mannosyltransferase activity"/>
    <property type="evidence" value="ECO:0007669"/>
    <property type="project" value="UniProtKB-EC"/>
</dbReference>
<proteinExistence type="inferred from homology"/>
<evidence type="ECO:0000256" key="7">
    <source>
        <dbReference type="ARBA" id="ARBA00022824"/>
    </source>
</evidence>
<evidence type="ECO:0000256" key="10">
    <source>
        <dbReference type="ARBA" id="ARBA00044721"/>
    </source>
</evidence>
<evidence type="ECO:0000256" key="4">
    <source>
        <dbReference type="ARBA" id="ARBA00022676"/>
    </source>
</evidence>
<evidence type="ECO:0000256" key="8">
    <source>
        <dbReference type="ARBA" id="ARBA00022989"/>
    </source>
</evidence>
<name>A0A210R4H4_MIZYE</name>
<keyword evidence="9 12" id="KW-0472">Membrane</keyword>
<keyword evidence="7 12" id="KW-0256">Endoplasmic reticulum</keyword>
<feature type="transmembrane region" description="Helical" evidence="12">
    <location>
        <begin position="49"/>
        <end position="69"/>
    </location>
</feature>
<dbReference type="Proteomes" id="UP000242188">
    <property type="component" value="Unassembled WGS sequence"/>
</dbReference>
<comment type="catalytic activity">
    <reaction evidence="11">
        <text>an alpha-D-Man-(1-&gt;2)-alpha-D-Man-(1-&gt;2)-alpha-D-Man-(1-&gt;3)-[alpha-D-Man-(1-&gt;2)-alpha-D-Man-(1-&gt;3)-alpha-D-Man-(1-&gt;6)]-beta-D-Man-(1-&gt;4)-beta-D-GlcNAc-(1-&gt;4)-alpha-D-GlcNAc-diphospho-di-trans,poly-cis-dolichol + a di-trans,poly-cis-dolichyl beta-D-mannosyl phosphate = an alpha-D-Man-(1-&gt;2)-alpha-D-Man-(1-&gt;2)-alpha-D-Man-(1-&gt;3)-[alpha-D-Man-(1-&gt;2)-alpha-D-Man-(1-&gt;3)-[alpha-D-Man-(1-&gt;6)]-alpha-D-Man-(1-&gt;6)]-beta-D-Man-(1-&gt;4)-beta-D-GlcNAc-(1-&gt;4)-alpha-D-GlcNAc-diphospho-di-trans,poly-cis-dolichol + a di-trans,poly-cis-dolichyl phosphate + H(+)</text>
        <dbReference type="Rhea" id="RHEA:29535"/>
        <dbReference type="Rhea" id="RHEA-COMP:19498"/>
        <dbReference type="Rhea" id="RHEA-COMP:19501"/>
        <dbReference type="Rhea" id="RHEA-COMP:19518"/>
        <dbReference type="Rhea" id="RHEA-COMP:19519"/>
        <dbReference type="ChEBI" id="CHEBI:15378"/>
        <dbReference type="ChEBI" id="CHEBI:57683"/>
        <dbReference type="ChEBI" id="CHEBI:58211"/>
        <dbReference type="ChEBI" id="CHEBI:132517"/>
        <dbReference type="ChEBI" id="CHEBI:132519"/>
        <dbReference type="EC" id="2.4.1.260"/>
    </reaction>
    <physiologicalReaction direction="left-to-right" evidence="11">
        <dbReference type="Rhea" id="RHEA:29536"/>
    </physiologicalReaction>
</comment>
<comment type="caution">
    <text evidence="13">The sequence shown here is derived from an EMBL/GenBank/DDBJ whole genome shotgun (WGS) entry which is preliminary data.</text>
</comment>
<keyword evidence="4 12" id="KW-0328">Glycosyltransferase</keyword>
<feature type="transmembrane region" description="Helical" evidence="12">
    <location>
        <begin position="20"/>
        <end position="37"/>
    </location>
</feature>
<organism evidence="13 14">
    <name type="scientific">Mizuhopecten yessoensis</name>
    <name type="common">Japanese scallop</name>
    <name type="synonym">Patinopecten yessoensis</name>
    <dbReference type="NCBI Taxonomy" id="6573"/>
    <lineage>
        <taxon>Eukaryota</taxon>
        <taxon>Metazoa</taxon>
        <taxon>Spiralia</taxon>
        <taxon>Lophotrochozoa</taxon>
        <taxon>Mollusca</taxon>
        <taxon>Bivalvia</taxon>
        <taxon>Autobranchia</taxon>
        <taxon>Pteriomorphia</taxon>
        <taxon>Pectinida</taxon>
        <taxon>Pectinoidea</taxon>
        <taxon>Pectinidae</taxon>
        <taxon>Mizuhopecten</taxon>
    </lineage>
</organism>
<sequence>MCTQPEYDHLEFPGVVPRTFLGPIAVSITVAPLVYITDFLQISKFFTQFIVRSCLGAFVLVGMSSFADGVYNRFGSSVKNWFYWAMITQFHFMFYITRPLPNVFALSLVMLAVGAWLRQQHGRFIWYSAVAILIFRAELALYLGLILLMELVAGRLSLINLFKHAIPAGVLSISLTVLVDSFFWQRWLWPEGEVFWYNTILNKSASWGTEPFLWYFYSALPRALALSVFLVPLGLYFDPRLRTLLLPAAGFVFLYSFLPHKELRFIIYVFPIFNVAVATALSRLRMNSSKSMFHKIIAFGAVLHLLANLGSTGAFLYISRHNYPGGVAMRYFHLLTPPHNKEHIHIDVATAQTGVTRFTQLNNNWIYNKTEDLYPGGHEMMSFTHLFIGASGVEDKALLPYKKSHTVELEVYGFDRISLDIKSSVPINFKMSPKIYVLKKK</sequence>
<reference evidence="13 14" key="1">
    <citation type="journal article" date="2017" name="Nat. Ecol. Evol.">
        <title>Scallop genome provides insights into evolution of bilaterian karyotype and development.</title>
        <authorList>
            <person name="Wang S."/>
            <person name="Zhang J."/>
            <person name="Jiao W."/>
            <person name="Li J."/>
            <person name="Xun X."/>
            <person name="Sun Y."/>
            <person name="Guo X."/>
            <person name="Huan P."/>
            <person name="Dong B."/>
            <person name="Zhang L."/>
            <person name="Hu X."/>
            <person name="Sun X."/>
            <person name="Wang J."/>
            <person name="Zhao C."/>
            <person name="Wang Y."/>
            <person name="Wang D."/>
            <person name="Huang X."/>
            <person name="Wang R."/>
            <person name="Lv J."/>
            <person name="Li Y."/>
            <person name="Zhang Z."/>
            <person name="Liu B."/>
            <person name="Lu W."/>
            <person name="Hui Y."/>
            <person name="Liang J."/>
            <person name="Zhou Z."/>
            <person name="Hou R."/>
            <person name="Li X."/>
            <person name="Liu Y."/>
            <person name="Li H."/>
            <person name="Ning X."/>
            <person name="Lin Y."/>
            <person name="Zhao L."/>
            <person name="Xing Q."/>
            <person name="Dou J."/>
            <person name="Li Y."/>
            <person name="Mao J."/>
            <person name="Guo H."/>
            <person name="Dou H."/>
            <person name="Li T."/>
            <person name="Mu C."/>
            <person name="Jiang W."/>
            <person name="Fu Q."/>
            <person name="Fu X."/>
            <person name="Miao Y."/>
            <person name="Liu J."/>
            <person name="Yu Q."/>
            <person name="Li R."/>
            <person name="Liao H."/>
            <person name="Li X."/>
            <person name="Kong Y."/>
            <person name="Jiang Z."/>
            <person name="Chourrout D."/>
            <person name="Li R."/>
            <person name="Bao Z."/>
        </authorList>
    </citation>
    <scope>NUCLEOTIDE SEQUENCE [LARGE SCALE GENOMIC DNA]</scope>
    <source>
        <strain evidence="13 14">PY_sf001</strain>
    </source>
</reference>
<keyword evidence="5 13" id="KW-0808">Transferase</keyword>
<dbReference type="STRING" id="6573.A0A210R4H4"/>
<feature type="transmembrane region" description="Helical" evidence="12">
    <location>
        <begin position="103"/>
        <end position="119"/>
    </location>
</feature>
<evidence type="ECO:0000256" key="1">
    <source>
        <dbReference type="ARBA" id="ARBA00004477"/>
    </source>
</evidence>
<feature type="transmembrane region" description="Helical" evidence="12">
    <location>
        <begin position="212"/>
        <end position="236"/>
    </location>
</feature>
<dbReference type="OrthoDB" id="19039at2759"/>
<feature type="transmembrane region" description="Helical" evidence="12">
    <location>
        <begin position="165"/>
        <end position="184"/>
    </location>
</feature>